<name>A0A6I6G7U3_9BACT</name>
<dbReference type="Proteomes" id="UP000426027">
    <property type="component" value="Chromosome"/>
</dbReference>
<dbReference type="EMBL" id="CP046566">
    <property type="protein sequence ID" value="QGW28457.1"/>
    <property type="molecule type" value="Genomic_DNA"/>
</dbReference>
<reference evidence="1 2" key="1">
    <citation type="submission" date="2019-11" db="EMBL/GenBank/DDBJ databases">
        <authorList>
            <person name="Im W.T."/>
        </authorList>
    </citation>
    <scope>NUCLEOTIDE SEQUENCE [LARGE SCALE GENOMIC DNA]</scope>
    <source>
        <strain evidence="1 2">SB-02</strain>
    </source>
</reference>
<dbReference type="RefSeq" id="WP_157478813.1">
    <property type="nucleotide sequence ID" value="NZ_CP046566.1"/>
</dbReference>
<gene>
    <name evidence="1" type="ORF">GLV81_10425</name>
</gene>
<proteinExistence type="predicted"/>
<evidence type="ECO:0000313" key="2">
    <source>
        <dbReference type="Proteomes" id="UP000426027"/>
    </source>
</evidence>
<evidence type="ECO:0000313" key="1">
    <source>
        <dbReference type="EMBL" id="QGW28457.1"/>
    </source>
</evidence>
<sequence>MSELEKLKHELEVTEKLLEERQKLLDAIPECPVHGKCVPHALEWIEKHKGKEIECAIKVGMVIRYMTDKNWDKLGQHAMVTAYSIPDDKVWVGHQVISIAGFLENIENGRYEVVVR</sequence>
<protein>
    <submittedName>
        <fullName evidence="1">Uncharacterized protein</fullName>
    </submittedName>
</protein>
<dbReference type="KEGG" id="fls:GLV81_10425"/>
<dbReference type="AlphaFoldDB" id="A0A6I6G7U3"/>
<accession>A0A6I6G7U3</accession>
<organism evidence="1 2">
    <name type="scientific">Phnomibacter ginsenosidimutans</name>
    <dbReference type="NCBI Taxonomy" id="2676868"/>
    <lineage>
        <taxon>Bacteria</taxon>
        <taxon>Pseudomonadati</taxon>
        <taxon>Bacteroidota</taxon>
        <taxon>Chitinophagia</taxon>
        <taxon>Chitinophagales</taxon>
        <taxon>Chitinophagaceae</taxon>
        <taxon>Phnomibacter</taxon>
    </lineage>
</organism>
<keyword evidence="2" id="KW-1185">Reference proteome</keyword>